<feature type="domain" description="AAA+ ATPase" evidence="1">
    <location>
        <begin position="32"/>
        <end position="187"/>
    </location>
</feature>
<protein>
    <submittedName>
        <fullName evidence="3">ATPase</fullName>
    </submittedName>
</protein>
<dbReference type="AlphaFoldDB" id="A0A3N0J308"/>
<evidence type="ECO:0000313" key="5">
    <source>
        <dbReference type="Proteomes" id="UP000270112"/>
    </source>
</evidence>
<dbReference type="SUPFAM" id="SSF52540">
    <property type="entry name" value="P-loop containing nucleoside triphosphate hydrolases"/>
    <property type="match status" value="1"/>
</dbReference>
<reference evidence="2 4" key="1">
    <citation type="journal article" date="2018" name="Elife">
        <title>Discovery and characterization of a prevalent human gut bacterial enzyme sufficient for the inactivation of a family of plant toxins.</title>
        <authorList>
            <person name="Koppel N."/>
            <person name="Bisanz J.E."/>
            <person name="Pandelia M.E."/>
            <person name="Turnbaugh P.J."/>
            <person name="Balskus E.P."/>
        </authorList>
    </citation>
    <scope>NUCLEOTIDE SEQUENCE [LARGE SCALE GENOMIC DNA]</scope>
    <source>
        <strain evidence="2 4">DSM 16107</strain>
    </source>
</reference>
<evidence type="ECO:0000313" key="2">
    <source>
        <dbReference type="EMBL" id="RDB69109.1"/>
    </source>
</evidence>
<dbReference type="GO" id="GO:0005524">
    <property type="term" value="F:ATP binding"/>
    <property type="evidence" value="ECO:0007669"/>
    <property type="project" value="InterPro"/>
</dbReference>
<evidence type="ECO:0000313" key="4">
    <source>
        <dbReference type="Proteomes" id="UP000253817"/>
    </source>
</evidence>
<evidence type="ECO:0000313" key="3">
    <source>
        <dbReference type="EMBL" id="RNM43130.1"/>
    </source>
</evidence>
<dbReference type="Pfam" id="PF07728">
    <property type="entry name" value="AAA_5"/>
    <property type="match status" value="1"/>
</dbReference>
<dbReference type="Proteomes" id="UP000270112">
    <property type="component" value="Unassembled WGS sequence"/>
</dbReference>
<accession>A0A3N0J308</accession>
<reference evidence="5" key="2">
    <citation type="submission" date="2018-05" db="EMBL/GenBank/DDBJ databases">
        <title>Genome Sequencing of selected type strains of the family Eggerthellaceae.</title>
        <authorList>
            <person name="Danylec N."/>
            <person name="Stoll D.A."/>
            <person name="Doetsch A."/>
            <person name="Huch M."/>
        </authorList>
    </citation>
    <scope>NUCLEOTIDE SEQUENCE [LARGE SCALE GENOMIC DNA]</scope>
    <source>
        <strain evidence="5">DSM 16107</strain>
    </source>
</reference>
<evidence type="ECO:0000259" key="1">
    <source>
        <dbReference type="SMART" id="SM00382"/>
    </source>
</evidence>
<dbReference type="Gene3D" id="3.40.50.300">
    <property type="entry name" value="P-loop containing nucleotide triphosphate hydrolases"/>
    <property type="match status" value="1"/>
</dbReference>
<reference evidence="3" key="3">
    <citation type="journal article" date="2019" name="Microbiol. Resour. Announc.">
        <title>Draft Genome Sequences of Type Strains of Gordonibacter faecihominis, Paraeggerthella hongkongensis, Parvibacter caecicola,Slackia equolifaciens, Slackia faecicanis, and Slackia isoflavoniconvertens.</title>
        <authorList>
            <person name="Danylec N."/>
            <person name="Stoll D.A."/>
            <person name="Dotsch A."/>
            <person name="Huch M."/>
        </authorList>
    </citation>
    <scope>NUCLEOTIDE SEQUENCE</scope>
    <source>
        <strain evidence="3">DSM 16107</strain>
    </source>
</reference>
<comment type="caution">
    <text evidence="3">The sequence shown here is derived from an EMBL/GenBank/DDBJ whole genome shotgun (WGS) entry which is preliminary data.</text>
</comment>
<dbReference type="OrthoDB" id="9808317at2"/>
<dbReference type="SMART" id="SM00382">
    <property type="entry name" value="AAA"/>
    <property type="match status" value="1"/>
</dbReference>
<dbReference type="GO" id="GO:0016887">
    <property type="term" value="F:ATP hydrolysis activity"/>
    <property type="evidence" value="ECO:0007669"/>
    <property type="project" value="InterPro"/>
</dbReference>
<name>A0A3N0J308_9ACTN</name>
<dbReference type="CDD" id="cd00009">
    <property type="entry name" value="AAA"/>
    <property type="match status" value="1"/>
</dbReference>
<dbReference type="InterPro" id="IPR003593">
    <property type="entry name" value="AAA+_ATPase"/>
</dbReference>
<dbReference type="InterPro" id="IPR011704">
    <property type="entry name" value="ATPase_dyneun-rel_AAA"/>
</dbReference>
<dbReference type="RefSeq" id="WP_114546134.1">
    <property type="nucleotide sequence ID" value="NZ_PPTT01000011.1"/>
</dbReference>
<sequence>MDIKQAKEQIKNAMVAYFAKDEFGNYRLPTERQRPVLLLGAPGIGKTAIMEQIAQDLDVGFVSYSMTHHTRQSALGLPFIAKKTYDGVEYDVSEYTMSEIIAAVYDAMEATGKREGILFLDEINCVSETLTPAMLQFLQYKIFGRHRVPDGWIVVTAGNPPEYNRTAHDFDIATWDRLKRIDVEPDFAAWRDFAVETGVHPAVLTYLDIERGHFYRVETTVDGKSFVTARGWDDLSAMMKLYEEQGLLVDELLIGQYVQNAEIAKRFSVYYDLFTKYRADYQIDRILEGVADDAVLDRARAAGFDERVSLMGLITDALGGRVRDTVLEERAVEFAHGMLVEMRDEETPSALLPHLRALSSSLQTRLDTERKAGLLSDEKYVAYERTLALLDRALRLETSGRNVVFDDVKALFANMVDALDARIAATSAALDNAFRFVEDAFGSGQEMLLLVTDLSVNRYSMAFINDHGCERYFAHNEDLLFYERGADLADRINRLDLTSENGENGEH</sequence>
<dbReference type="Proteomes" id="UP000253817">
    <property type="component" value="Unassembled WGS sequence"/>
</dbReference>
<dbReference type="EMBL" id="PPTT01000011">
    <property type="protein sequence ID" value="RDB69109.1"/>
    <property type="molecule type" value="Genomic_DNA"/>
</dbReference>
<dbReference type="EMBL" id="QICC01000003">
    <property type="protein sequence ID" value="RNM43130.1"/>
    <property type="molecule type" value="Genomic_DNA"/>
</dbReference>
<organism evidence="3 5">
    <name type="scientific">Eggerthella sinensis</name>
    <dbReference type="NCBI Taxonomy" id="242230"/>
    <lineage>
        <taxon>Bacteria</taxon>
        <taxon>Bacillati</taxon>
        <taxon>Actinomycetota</taxon>
        <taxon>Coriobacteriia</taxon>
        <taxon>Eggerthellales</taxon>
        <taxon>Eggerthellaceae</taxon>
        <taxon>Eggerthella</taxon>
    </lineage>
</organism>
<keyword evidence="4" id="KW-1185">Reference proteome</keyword>
<proteinExistence type="predicted"/>
<dbReference type="InterPro" id="IPR027417">
    <property type="entry name" value="P-loop_NTPase"/>
</dbReference>
<gene>
    <name evidence="2" type="ORF">C1876_07680</name>
    <name evidence="3" type="ORF">DMP09_01390</name>
</gene>